<feature type="region of interest" description="Disordered" evidence="1">
    <location>
        <begin position="19"/>
        <end position="129"/>
    </location>
</feature>
<sequence length="129" mass="13132">AGAAQEACRAVQEAWEAAPLQAGDAPGGDAKNRQACAGRGPSGAGGERAGPLRHLAAVAGVQAAEGAPEGGFEGGPHYQDGRAASAERSLPCSRSNHQSLPRLFRAQNPGPGAGRRRRRGAQDSVRGFR</sequence>
<dbReference type="Proteomes" id="UP000604046">
    <property type="component" value="Unassembled WGS sequence"/>
</dbReference>
<evidence type="ECO:0000313" key="2">
    <source>
        <dbReference type="EMBL" id="CAE7532662.1"/>
    </source>
</evidence>
<dbReference type="AlphaFoldDB" id="A0A812THT4"/>
<dbReference type="EMBL" id="CAJNDS010002579">
    <property type="protein sequence ID" value="CAE7532662.1"/>
    <property type="molecule type" value="Genomic_DNA"/>
</dbReference>
<feature type="compositionally biased region" description="Low complexity" evidence="1">
    <location>
        <begin position="56"/>
        <end position="67"/>
    </location>
</feature>
<reference evidence="2" key="1">
    <citation type="submission" date="2021-02" db="EMBL/GenBank/DDBJ databases">
        <authorList>
            <person name="Dougan E. K."/>
            <person name="Rhodes N."/>
            <person name="Thang M."/>
            <person name="Chan C."/>
        </authorList>
    </citation>
    <scope>NUCLEOTIDE SEQUENCE</scope>
</reference>
<keyword evidence="3" id="KW-1185">Reference proteome</keyword>
<organism evidence="2 3">
    <name type="scientific">Symbiodinium natans</name>
    <dbReference type="NCBI Taxonomy" id="878477"/>
    <lineage>
        <taxon>Eukaryota</taxon>
        <taxon>Sar</taxon>
        <taxon>Alveolata</taxon>
        <taxon>Dinophyceae</taxon>
        <taxon>Suessiales</taxon>
        <taxon>Symbiodiniaceae</taxon>
        <taxon>Symbiodinium</taxon>
    </lineage>
</organism>
<feature type="non-terminal residue" evidence="2">
    <location>
        <position position="1"/>
    </location>
</feature>
<accession>A0A812THT4</accession>
<gene>
    <name evidence="2" type="ORF">SNAT2548_LOCUS29847</name>
</gene>
<evidence type="ECO:0000256" key="1">
    <source>
        <dbReference type="SAM" id="MobiDB-lite"/>
    </source>
</evidence>
<name>A0A812THT4_9DINO</name>
<evidence type="ECO:0000313" key="3">
    <source>
        <dbReference type="Proteomes" id="UP000604046"/>
    </source>
</evidence>
<comment type="caution">
    <text evidence="2">The sequence shown here is derived from an EMBL/GenBank/DDBJ whole genome shotgun (WGS) entry which is preliminary data.</text>
</comment>
<protein>
    <submittedName>
        <fullName evidence="2">Uncharacterized protein</fullName>
    </submittedName>
</protein>
<proteinExistence type="predicted"/>